<dbReference type="SMART" id="SM00248">
    <property type="entry name" value="ANK"/>
    <property type="match status" value="13"/>
</dbReference>
<comment type="caution">
    <text evidence="4">The sequence shown here is derived from an EMBL/GenBank/DDBJ whole genome shotgun (WGS) entry which is preliminary data.</text>
</comment>
<dbReference type="Pfam" id="PF12796">
    <property type="entry name" value="Ank_2"/>
    <property type="match status" value="3"/>
</dbReference>
<proteinExistence type="predicted"/>
<dbReference type="InterPro" id="IPR002110">
    <property type="entry name" value="Ankyrin_rpt"/>
</dbReference>
<accession>A0A9P9W8I2</accession>
<keyword evidence="1" id="KW-0677">Repeat</keyword>
<dbReference type="PROSITE" id="PS50088">
    <property type="entry name" value="ANK_REPEAT"/>
    <property type="match status" value="5"/>
</dbReference>
<dbReference type="AlphaFoldDB" id="A0A9P9W8I2"/>
<dbReference type="PROSITE" id="PS50297">
    <property type="entry name" value="ANK_REP_REGION"/>
    <property type="match status" value="5"/>
</dbReference>
<dbReference type="PRINTS" id="PR01415">
    <property type="entry name" value="ANKYRIN"/>
</dbReference>
<feature type="repeat" description="ANK" evidence="3">
    <location>
        <begin position="264"/>
        <end position="296"/>
    </location>
</feature>
<evidence type="ECO:0008006" key="6">
    <source>
        <dbReference type="Google" id="ProtNLM"/>
    </source>
</evidence>
<dbReference type="PANTHER" id="PTHR24198:SF165">
    <property type="entry name" value="ANKYRIN REPEAT-CONTAINING PROTEIN-RELATED"/>
    <property type="match status" value="1"/>
</dbReference>
<feature type="repeat" description="ANK" evidence="3">
    <location>
        <begin position="159"/>
        <end position="191"/>
    </location>
</feature>
<evidence type="ECO:0000313" key="5">
    <source>
        <dbReference type="Proteomes" id="UP000829685"/>
    </source>
</evidence>
<gene>
    <name evidence="4" type="ORF">JX265_013529</name>
</gene>
<dbReference type="SUPFAM" id="SSF48403">
    <property type="entry name" value="Ankyrin repeat"/>
    <property type="match status" value="2"/>
</dbReference>
<feature type="repeat" description="ANK" evidence="3">
    <location>
        <begin position="470"/>
        <end position="503"/>
    </location>
</feature>
<evidence type="ECO:0000256" key="1">
    <source>
        <dbReference type="ARBA" id="ARBA00022737"/>
    </source>
</evidence>
<organism evidence="4 5">
    <name type="scientific">Neoarthrinium moseri</name>
    <dbReference type="NCBI Taxonomy" id="1658444"/>
    <lineage>
        <taxon>Eukaryota</taxon>
        <taxon>Fungi</taxon>
        <taxon>Dikarya</taxon>
        <taxon>Ascomycota</taxon>
        <taxon>Pezizomycotina</taxon>
        <taxon>Sordariomycetes</taxon>
        <taxon>Xylariomycetidae</taxon>
        <taxon>Amphisphaeriales</taxon>
        <taxon>Apiosporaceae</taxon>
        <taxon>Neoarthrinium</taxon>
    </lineage>
</organism>
<dbReference type="PANTHER" id="PTHR24198">
    <property type="entry name" value="ANKYRIN REPEAT AND PROTEIN KINASE DOMAIN-CONTAINING PROTEIN"/>
    <property type="match status" value="1"/>
</dbReference>
<keyword evidence="5" id="KW-1185">Reference proteome</keyword>
<dbReference type="Gene3D" id="1.25.40.20">
    <property type="entry name" value="Ankyrin repeat-containing domain"/>
    <property type="match status" value="4"/>
</dbReference>
<dbReference type="InterPro" id="IPR036770">
    <property type="entry name" value="Ankyrin_rpt-contain_sf"/>
</dbReference>
<dbReference type="EMBL" id="JAFIMR010000073">
    <property type="protein sequence ID" value="KAI1849882.1"/>
    <property type="molecule type" value="Genomic_DNA"/>
</dbReference>
<evidence type="ECO:0000256" key="3">
    <source>
        <dbReference type="PROSITE-ProRule" id="PRU00023"/>
    </source>
</evidence>
<keyword evidence="2 3" id="KW-0040">ANK repeat</keyword>
<sequence>MASLSECPFDVIRMVLDLLTEVGDLWSLALTDRRLYRMTNPELYGRKTLESRRGLHWAAFLGRPETVELFLENGADPNWYWCTVRGGPWSNDFYGGTRSTPLACGECKDPSFDTLQDRYGRVLNSRWREYVKTQNPHVRFMLGKSTDEIDGGNRQAGSSTWTPLHLAAREGHAKIVKLLLGHGADPSLSSYNVCACRDPKRLAVHERPLVGGRAQDVIPYLPWSALHLAICHGHDNVASILMDAGASRIVDGPKLPFRGGRLFRGTTALHTACQHGRLDTVRYIVENSFQTDLDVEDALGETALDYAYLYGQWPCLEYLLQRGARRDGRYNLLAHPIHGHSFKSASRLLGNGLRSGTTKTGAGDLHNDLPTAPLIHASLSRPWGSPPRGRRAEFNSRRYARAKRYETPPEASILKDGLECLRYLLQSGEDVNGRGMEDATPLAVAVRHAPIEVLKMLLEAGASVNATDVKGRTALFLACVWTRSSEVIELLLKYGANPERQGRSYGPIGKACQTYLGPRADQSKHEMGLEVVKILLRHGPRPTVKSLGDDLYLAMGYSNLAIARLLLSRLDLELSNAADYQRLFRSVWTLDTTCLRTVLDLDKENGIVKGDLSLLRLVRYKASSTEAASLLLDRGAQCVYWSEKDGSALYWAVANRRDTAFARRLLDAGANPNQLYVSGQQRSCALLEAVRYREHDYVKLLLEKGSDVNLMVHEPCAGQAESTPLLRAVQQRLHPDRDTPGWARNGKAPIERMRDNSRGIIETLLAAPSVLSWTEQTRETCLRYACQSKSPKLLEMLVNAGAGSVFRERVADDQLHSKVEQLAAICSKPPLGDLDIRSVDHAIDWLEYCTRSGADWSHRPANERSSRELYLALLDPTGHQYNHHLARCLERRICFHEDGQGEARVVISKDPLEHRTETLPLRGGMTGSQYQGR</sequence>
<feature type="repeat" description="ANK" evidence="3">
    <location>
        <begin position="437"/>
        <end position="469"/>
    </location>
</feature>
<name>A0A9P9W8I2_9PEZI</name>
<dbReference type="Proteomes" id="UP000829685">
    <property type="component" value="Unassembled WGS sequence"/>
</dbReference>
<evidence type="ECO:0000256" key="2">
    <source>
        <dbReference type="ARBA" id="ARBA00023043"/>
    </source>
</evidence>
<evidence type="ECO:0000313" key="4">
    <source>
        <dbReference type="EMBL" id="KAI1849882.1"/>
    </source>
</evidence>
<feature type="repeat" description="ANK" evidence="3">
    <location>
        <begin position="50"/>
        <end position="78"/>
    </location>
</feature>
<reference evidence="4" key="1">
    <citation type="submission" date="2021-03" db="EMBL/GenBank/DDBJ databases">
        <title>Revisited historic fungal species revealed as producer of novel bioactive compounds through whole genome sequencing and comparative genomics.</title>
        <authorList>
            <person name="Vignolle G.A."/>
            <person name="Hochenegger N."/>
            <person name="Mach R.L."/>
            <person name="Mach-Aigner A.R."/>
            <person name="Javad Rahimi M."/>
            <person name="Salim K.A."/>
            <person name="Chan C.M."/>
            <person name="Lim L.B.L."/>
            <person name="Cai F."/>
            <person name="Druzhinina I.S."/>
            <person name="U'Ren J.M."/>
            <person name="Derntl C."/>
        </authorList>
    </citation>
    <scope>NUCLEOTIDE SEQUENCE</scope>
    <source>
        <strain evidence="4">TUCIM 5799</strain>
    </source>
</reference>
<protein>
    <recommendedName>
        <fullName evidence="6">Ankyrin</fullName>
    </recommendedName>
</protein>
<dbReference type="Pfam" id="PF00023">
    <property type="entry name" value="Ank"/>
    <property type="match status" value="2"/>
</dbReference>